<dbReference type="Proteomes" id="UP000597656">
    <property type="component" value="Unassembled WGS sequence"/>
</dbReference>
<protein>
    <recommendedName>
        <fullName evidence="3">Peptidase C51 domain-containing protein</fullName>
    </recommendedName>
</protein>
<dbReference type="InterPro" id="IPR024881">
    <property type="entry name" value="Tip"/>
</dbReference>
<dbReference type="PANTHER" id="PTHR13412">
    <property type="entry name" value="T-CELL IMMUNOMODULATORY PROTEIN HOMOLOG"/>
    <property type="match status" value="1"/>
</dbReference>
<evidence type="ECO:0000313" key="5">
    <source>
        <dbReference type="Proteomes" id="UP000597656"/>
    </source>
</evidence>
<dbReference type="EMBL" id="BMNC01000004">
    <property type="protein sequence ID" value="GGM93392.1"/>
    <property type="molecule type" value="Genomic_DNA"/>
</dbReference>
<feature type="chain" id="PRO_5047164773" description="Peptidase C51 domain-containing protein" evidence="2">
    <location>
        <begin position="20"/>
        <end position="454"/>
    </location>
</feature>
<dbReference type="InterPro" id="IPR038765">
    <property type="entry name" value="Papain-like_cys_pep_sf"/>
</dbReference>
<accession>A0ABQ2HY35</accession>
<dbReference type="SUPFAM" id="SSF69318">
    <property type="entry name" value="Integrin alpha N-terminal domain"/>
    <property type="match status" value="1"/>
</dbReference>
<dbReference type="Gene3D" id="2.130.10.130">
    <property type="entry name" value="Integrin alpha, N-terminal"/>
    <property type="match status" value="2"/>
</dbReference>
<name>A0ABQ2HY35_9PSEU</name>
<dbReference type="InterPro" id="IPR028994">
    <property type="entry name" value="Integrin_alpha_N"/>
</dbReference>
<dbReference type="InterPro" id="IPR013517">
    <property type="entry name" value="FG-GAP"/>
</dbReference>
<sequence length="454" mass="47033">MLLAILVLLAGLVAPVASAVSATLCTGYAGCASTGRGDGGYGANSGTRYWGMEPGHNCTNYAAYRLQRNGANASYLQGHGMAYQWGSRAAQYGVPVNSTPAVGAIAWWAANSGGSGSTGHVAYVEEVGPGYIVVSEDNWGGNFHWKKMTPGGYYPTGFIHFKDMGQRDVTGDGRADLVAVSTGPTGSGRTEAHVLDAATGYSTWYSHWATAAGYSDGPNDRHLLGDVNGDGKPDLVIVGTGPTGSGRTEAHVLDGATNYSTWLAHWTTAAGYSNGPNDRHLLGDVNGDGRADLVIVGTGPTGSGRTEAHVLDAATGYSTWYAHWATASGYTDGPNGRHLLGDVNGDGRADLVIVGVGSTGSGRLEAHVLDAATGYSTWYAHWATTAGYAAPSDRFVLGDVNGDSRADLVVVSTGPTGSGRLEAHVLDSATGYSTWWAHWATLAGYAGPSDRFVM</sequence>
<dbReference type="Pfam" id="PF13517">
    <property type="entry name" value="FG-GAP_3"/>
    <property type="match status" value="1"/>
</dbReference>
<dbReference type="InterPro" id="IPR007921">
    <property type="entry name" value="CHAP_dom"/>
</dbReference>
<keyword evidence="5" id="KW-1185">Reference proteome</keyword>
<feature type="domain" description="Peptidase C51" evidence="3">
    <location>
        <begin position="33"/>
        <end position="160"/>
    </location>
</feature>
<dbReference type="SUPFAM" id="SSF54001">
    <property type="entry name" value="Cysteine proteinases"/>
    <property type="match status" value="1"/>
</dbReference>
<evidence type="ECO:0000313" key="4">
    <source>
        <dbReference type="EMBL" id="GGM93392.1"/>
    </source>
</evidence>
<dbReference type="PROSITE" id="PS50911">
    <property type="entry name" value="CHAP"/>
    <property type="match status" value="1"/>
</dbReference>
<proteinExistence type="predicted"/>
<organism evidence="4 5">
    <name type="scientific">Lentzea pudingi</name>
    <dbReference type="NCBI Taxonomy" id="1789439"/>
    <lineage>
        <taxon>Bacteria</taxon>
        <taxon>Bacillati</taxon>
        <taxon>Actinomycetota</taxon>
        <taxon>Actinomycetes</taxon>
        <taxon>Pseudonocardiales</taxon>
        <taxon>Pseudonocardiaceae</taxon>
        <taxon>Lentzea</taxon>
    </lineage>
</organism>
<dbReference type="Gene3D" id="3.90.1720.10">
    <property type="entry name" value="endopeptidase domain like (from Nostoc punctiforme)"/>
    <property type="match status" value="1"/>
</dbReference>
<keyword evidence="1 2" id="KW-0732">Signal</keyword>
<reference evidence="5" key="1">
    <citation type="journal article" date="2019" name="Int. J. Syst. Evol. Microbiol.">
        <title>The Global Catalogue of Microorganisms (GCM) 10K type strain sequencing project: providing services to taxonomists for standard genome sequencing and annotation.</title>
        <authorList>
            <consortium name="The Broad Institute Genomics Platform"/>
            <consortium name="The Broad Institute Genome Sequencing Center for Infectious Disease"/>
            <person name="Wu L."/>
            <person name="Ma J."/>
        </authorList>
    </citation>
    <scope>NUCLEOTIDE SEQUENCE [LARGE SCALE GENOMIC DNA]</scope>
    <source>
        <strain evidence="5">CGMCC 4.7319</strain>
    </source>
</reference>
<gene>
    <name evidence="4" type="ORF">GCM10011609_33610</name>
</gene>
<feature type="signal peptide" evidence="2">
    <location>
        <begin position="1"/>
        <end position="19"/>
    </location>
</feature>
<evidence type="ECO:0000256" key="1">
    <source>
        <dbReference type="ARBA" id="ARBA00022729"/>
    </source>
</evidence>
<dbReference type="PANTHER" id="PTHR13412:SF0">
    <property type="entry name" value="T-CELL IMMUNOMODULATORY PROTEIN"/>
    <property type="match status" value="1"/>
</dbReference>
<evidence type="ECO:0000256" key="2">
    <source>
        <dbReference type="SAM" id="SignalP"/>
    </source>
</evidence>
<dbReference type="Pfam" id="PF05257">
    <property type="entry name" value="CHAP"/>
    <property type="match status" value="1"/>
</dbReference>
<comment type="caution">
    <text evidence="4">The sequence shown here is derived from an EMBL/GenBank/DDBJ whole genome shotgun (WGS) entry which is preliminary data.</text>
</comment>
<evidence type="ECO:0000259" key="3">
    <source>
        <dbReference type="PROSITE" id="PS50911"/>
    </source>
</evidence>